<gene>
    <name evidence="2" type="ORF">FDO65_07140</name>
</gene>
<evidence type="ECO:0000313" key="3">
    <source>
        <dbReference type="Proteomes" id="UP000306985"/>
    </source>
</evidence>
<evidence type="ECO:0000313" key="2">
    <source>
        <dbReference type="EMBL" id="TKV61363.1"/>
    </source>
</evidence>
<dbReference type="EMBL" id="SZZH01000001">
    <property type="protein sequence ID" value="TKV61363.1"/>
    <property type="molecule type" value="Genomic_DNA"/>
</dbReference>
<dbReference type="Proteomes" id="UP000306985">
    <property type="component" value="Unassembled WGS sequence"/>
</dbReference>
<sequence>MTRHPGDPASPQPDRVSCSRCGTSTTDPGLTWMSERDARRGPVWFCDRCARTHLRSIEAKLEQEYW</sequence>
<keyword evidence="3" id="KW-1185">Reference proteome</keyword>
<evidence type="ECO:0000256" key="1">
    <source>
        <dbReference type="SAM" id="MobiDB-lite"/>
    </source>
</evidence>
<name>A0A4U6QLI1_9ACTN</name>
<reference evidence="2 3" key="1">
    <citation type="submission" date="2019-05" db="EMBL/GenBank/DDBJ databases">
        <title>Nakamurella sp. N5BH11, whole genome shotgun sequence.</title>
        <authorList>
            <person name="Tuo L."/>
        </authorList>
    </citation>
    <scope>NUCLEOTIDE SEQUENCE [LARGE SCALE GENOMIC DNA]</scope>
    <source>
        <strain evidence="2 3">N5BH11</strain>
    </source>
</reference>
<organism evidence="2 3">
    <name type="scientific">Nakamurella flava</name>
    <dbReference type="NCBI Taxonomy" id="2576308"/>
    <lineage>
        <taxon>Bacteria</taxon>
        <taxon>Bacillati</taxon>
        <taxon>Actinomycetota</taxon>
        <taxon>Actinomycetes</taxon>
        <taxon>Nakamurellales</taxon>
        <taxon>Nakamurellaceae</taxon>
        <taxon>Nakamurella</taxon>
    </lineage>
</organism>
<dbReference type="OrthoDB" id="3578149at2"/>
<dbReference type="RefSeq" id="WP_137448667.1">
    <property type="nucleotide sequence ID" value="NZ_SZZH01000001.1"/>
</dbReference>
<accession>A0A4U6QLI1</accession>
<proteinExistence type="predicted"/>
<dbReference type="AlphaFoldDB" id="A0A4U6QLI1"/>
<comment type="caution">
    <text evidence="2">The sequence shown here is derived from an EMBL/GenBank/DDBJ whole genome shotgun (WGS) entry which is preliminary data.</text>
</comment>
<protein>
    <submittedName>
        <fullName evidence="2">Uncharacterized protein</fullName>
    </submittedName>
</protein>
<feature type="region of interest" description="Disordered" evidence="1">
    <location>
        <begin position="1"/>
        <end position="33"/>
    </location>
</feature>